<sequence>MLRNLLVSAVLYGGLAFAETVTVRTNATVTVPPTSTVTAPAATVTLYTSFTYTFVVPTVTLPEYTSYTQIWKTVATGTFAATVCANGAKPTTVTKYTGTYEALSGQETTVPATYPVSAVCSTGTAYYHDLVPKVTAGPAATSTVTPTTYATSYTTTATSSIIYYTVTSYLSTLTSTLTTYTPHAVTTTSTVACAEPTVTKTLDVRCAPTNLVGAVFG</sequence>
<dbReference type="Proteomes" id="UP000286045">
    <property type="component" value="Unassembled WGS sequence"/>
</dbReference>
<dbReference type="EMBL" id="RYZI01000820">
    <property type="protein sequence ID" value="RWA03370.1"/>
    <property type="molecule type" value="Genomic_DNA"/>
</dbReference>
<organism evidence="2 3">
    <name type="scientific">Xylaria grammica</name>
    <dbReference type="NCBI Taxonomy" id="363999"/>
    <lineage>
        <taxon>Eukaryota</taxon>
        <taxon>Fungi</taxon>
        <taxon>Dikarya</taxon>
        <taxon>Ascomycota</taxon>
        <taxon>Pezizomycotina</taxon>
        <taxon>Sordariomycetes</taxon>
        <taxon>Xylariomycetidae</taxon>
        <taxon>Xylariales</taxon>
        <taxon>Xylariaceae</taxon>
        <taxon>Xylaria</taxon>
    </lineage>
</organism>
<protein>
    <recommendedName>
        <fullName evidence="4">Yeast cell wall synthesis Kre9/Knh1 C-terminal domain-containing protein</fullName>
    </recommendedName>
</protein>
<feature type="signal peptide" evidence="1">
    <location>
        <begin position="1"/>
        <end position="20"/>
    </location>
</feature>
<name>A0A439CMR8_9PEZI</name>
<keyword evidence="3" id="KW-1185">Reference proteome</keyword>
<evidence type="ECO:0008006" key="4">
    <source>
        <dbReference type="Google" id="ProtNLM"/>
    </source>
</evidence>
<feature type="chain" id="PRO_5019168631" description="Yeast cell wall synthesis Kre9/Knh1 C-terminal domain-containing protein" evidence="1">
    <location>
        <begin position="21"/>
        <end position="217"/>
    </location>
</feature>
<feature type="non-terminal residue" evidence="2">
    <location>
        <position position="217"/>
    </location>
</feature>
<evidence type="ECO:0000313" key="2">
    <source>
        <dbReference type="EMBL" id="RWA03370.1"/>
    </source>
</evidence>
<gene>
    <name evidence="2" type="ORF">EKO27_g11735</name>
</gene>
<evidence type="ECO:0000313" key="3">
    <source>
        <dbReference type="Proteomes" id="UP000286045"/>
    </source>
</evidence>
<dbReference type="AlphaFoldDB" id="A0A439CMR8"/>
<accession>A0A439CMR8</accession>
<keyword evidence="1" id="KW-0732">Signal</keyword>
<reference evidence="2 3" key="1">
    <citation type="submission" date="2018-12" db="EMBL/GenBank/DDBJ databases">
        <title>Draft genome sequence of Xylaria grammica IHI A82.</title>
        <authorList>
            <person name="Buettner E."/>
            <person name="Kellner H."/>
        </authorList>
    </citation>
    <scope>NUCLEOTIDE SEQUENCE [LARGE SCALE GENOMIC DNA]</scope>
    <source>
        <strain evidence="2 3">IHI A82</strain>
    </source>
</reference>
<evidence type="ECO:0000256" key="1">
    <source>
        <dbReference type="SAM" id="SignalP"/>
    </source>
</evidence>
<comment type="caution">
    <text evidence="2">The sequence shown here is derived from an EMBL/GenBank/DDBJ whole genome shotgun (WGS) entry which is preliminary data.</text>
</comment>
<proteinExistence type="predicted"/>